<dbReference type="Proteomes" id="UP000002970">
    <property type="component" value="Unassembled WGS sequence"/>
</dbReference>
<evidence type="ECO:0000313" key="1">
    <source>
        <dbReference type="EMBL" id="EGA94541.1"/>
    </source>
</evidence>
<dbReference type="HOGENOM" id="CLU_2933341_0_0_9"/>
<sequence length="60" mass="6530">MIRHSLLNVSRFGHAAPVGNSNTYLNLKELTAGDSFSLMGNKILLTLSQPFSIGISVKLR</sequence>
<comment type="caution">
    <text evidence="1">The sequence shown here is derived from an EMBL/GenBank/DDBJ whole genome shotgun (WGS) entry which is preliminary data.</text>
</comment>
<reference evidence="1 2" key="1">
    <citation type="submission" date="2010-12" db="EMBL/GenBank/DDBJ databases">
        <title>The Genome Sequence of Clostridium symbiosum strain WAL-14163.</title>
        <authorList>
            <person name="Earl A."/>
            <person name="Ward D."/>
            <person name="Feldgarden M."/>
            <person name="Gevers D."/>
            <person name="Finegold S.M."/>
            <person name="Summanen P.H."/>
            <person name="Molitoris D.R."/>
            <person name="Vaisanen M.L."/>
            <person name="Daigneault M."/>
            <person name="Young S.K."/>
            <person name="Zeng Q."/>
            <person name="Gargeya S."/>
            <person name="Fitzgerald M."/>
            <person name="Haas B."/>
            <person name="Abouelleil A."/>
            <person name="Alvarado L."/>
            <person name="Arachchi H.M."/>
            <person name="Berlin A."/>
            <person name="Brown A."/>
            <person name="Chapman S.B."/>
            <person name="Chen Z."/>
            <person name="Dunbar C."/>
            <person name="Freedman E."/>
            <person name="Gearin G."/>
            <person name="Gellesch M."/>
            <person name="Goldberg J."/>
            <person name="Griggs A."/>
            <person name="Gujja S."/>
            <person name="Heilman E."/>
            <person name="Heiman D."/>
            <person name="Howarth C."/>
            <person name="Larson L."/>
            <person name="Lui A."/>
            <person name="MacDonald P.J.P."/>
            <person name="Mehta T."/>
            <person name="Montmayeur A."/>
            <person name="Murphy C."/>
            <person name="Neiman D."/>
            <person name="Pearson M."/>
            <person name="Priest M."/>
            <person name="Roberts A."/>
            <person name="Saif S."/>
            <person name="Shea T."/>
            <person name="Shenoy N."/>
            <person name="Sisk P."/>
            <person name="Stolte C."/>
            <person name="Sykes S."/>
            <person name="White J."/>
            <person name="Yandava C."/>
            <person name="Nusbaum C."/>
            <person name="Birren B."/>
        </authorList>
    </citation>
    <scope>NUCLEOTIDE SEQUENCE [LARGE SCALE GENOMIC DNA]</scope>
    <source>
        <strain evidence="1 2">WAL-14163</strain>
    </source>
</reference>
<gene>
    <name evidence="1" type="ORF">HMPREF9474_01548</name>
</gene>
<proteinExistence type="predicted"/>
<organism evidence="1 2">
    <name type="scientific">Clostridium symbiosum (strain WAL-14163)</name>
    <dbReference type="NCBI Taxonomy" id="742740"/>
    <lineage>
        <taxon>Bacteria</taxon>
        <taxon>Bacillati</taxon>
        <taxon>Bacillota</taxon>
        <taxon>Clostridia</taxon>
        <taxon>Lachnospirales</taxon>
        <taxon>Lachnospiraceae</taxon>
        <taxon>Otoolea</taxon>
    </lineage>
</organism>
<name>E7GKV3_CLOS6</name>
<accession>E7GKV3</accession>
<dbReference type="AlphaFoldDB" id="E7GKV3"/>
<evidence type="ECO:0000313" key="2">
    <source>
        <dbReference type="Proteomes" id="UP000002970"/>
    </source>
</evidence>
<keyword evidence="2" id="KW-1185">Reference proteome</keyword>
<dbReference type="EMBL" id="ADLQ01000036">
    <property type="protein sequence ID" value="EGA94541.1"/>
    <property type="molecule type" value="Genomic_DNA"/>
</dbReference>
<protein>
    <submittedName>
        <fullName evidence="1">Uncharacterized protein</fullName>
    </submittedName>
</protein>